<name>A0A923H7J2_9FLAO</name>
<dbReference type="Proteomes" id="UP000656244">
    <property type="component" value="Unassembled WGS sequence"/>
</dbReference>
<evidence type="ECO:0000313" key="1">
    <source>
        <dbReference type="EMBL" id="MBC3757113.1"/>
    </source>
</evidence>
<dbReference type="EMBL" id="JACNMF010000001">
    <property type="protein sequence ID" value="MBC3757113.1"/>
    <property type="molecule type" value="Genomic_DNA"/>
</dbReference>
<organism evidence="1 2">
    <name type="scientific">Hyunsoonleella aquatilis</name>
    <dbReference type="NCBI Taxonomy" id="2762758"/>
    <lineage>
        <taxon>Bacteria</taxon>
        <taxon>Pseudomonadati</taxon>
        <taxon>Bacteroidota</taxon>
        <taxon>Flavobacteriia</taxon>
        <taxon>Flavobacteriales</taxon>
        <taxon>Flavobacteriaceae</taxon>
    </lineage>
</organism>
<protein>
    <submittedName>
        <fullName evidence="1">Uncharacterized protein</fullName>
    </submittedName>
</protein>
<dbReference type="AlphaFoldDB" id="A0A923H7J2"/>
<comment type="caution">
    <text evidence="1">The sequence shown here is derived from an EMBL/GenBank/DDBJ whole genome shotgun (WGS) entry which is preliminary data.</text>
</comment>
<dbReference type="RefSeq" id="WP_186558121.1">
    <property type="nucleotide sequence ID" value="NZ_JACNMF010000001.1"/>
</dbReference>
<reference evidence="1" key="1">
    <citation type="submission" date="2020-08" db="EMBL/GenBank/DDBJ databases">
        <title>Hyunsoonleella sp. strain SJ7 genome sequencing and assembly.</title>
        <authorList>
            <person name="Kim I."/>
        </authorList>
    </citation>
    <scope>NUCLEOTIDE SEQUENCE</scope>
    <source>
        <strain evidence="1">SJ7</strain>
    </source>
</reference>
<dbReference type="PROSITE" id="PS51257">
    <property type="entry name" value="PROKAR_LIPOPROTEIN"/>
    <property type="match status" value="1"/>
</dbReference>
<proteinExistence type="predicted"/>
<accession>A0A923H7J2</accession>
<gene>
    <name evidence="1" type="ORF">H7U19_01765</name>
</gene>
<sequence length="244" mass="27950">MRSLITLLFVSFLMSCVSDDSESILFNNEHILSEFISDKTFSENEVIACSASDNEAPDLINVYFYPEMGSTDFRLYESFAEDGKDFSKYQLVNLNSEPLFQGAMQVFKIRSQSKWFVVTFELDNTIEISTPIRSKVFSQPTTWSDVVSINQEESLMPVFSWDINSVENNAIFFQVIATEDLQFLSGTYTQENKFQYYNLNNVVLNVTQGTPPNLVKGETYVFTLMDVSLDNWVNEVIMTPFVAE</sequence>
<evidence type="ECO:0000313" key="2">
    <source>
        <dbReference type="Proteomes" id="UP000656244"/>
    </source>
</evidence>
<keyword evidence="2" id="KW-1185">Reference proteome</keyword>